<proteinExistence type="predicted"/>
<protein>
    <recommendedName>
        <fullName evidence="2">Ankyrin repeat-containing protein</fullName>
    </recommendedName>
</protein>
<accession>A0A146K883</accession>
<reference evidence="1" key="1">
    <citation type="submission" date="2015-07" db="EMBL/GenBank/DDBJ databases">
        <title>Adaptation to a free-living lifestyle via gene acquisitions in the diplomonad Trepomonas sp. PC1.</title>
        <authorList>
            <person name="Xu F."/>
            <person name="Jerlstrom-Hultqvist J."/>
            <person name="Kolisko M."/>
            <person name="Simpson A.G.B."/>
            <person name="Roger A.J."/>
            <person name="Svard S.G."/>
            <person name="Andersson J.O."/>
        </authorList>
    </citation>
    <scope>NUCLEOTIDE SEQUENCE</scope>
    <source>
        <strain evidence="1">PC1</strain>
    </source>
</reference>
<feature type="non-terminal residue" evidence="1">
    <location>
        <position position="1"/>
    </location>
</feature>
<dbReference type="InterPro" id="IPR036770">
    <property type="entry name" value="Ankyrin_rpt-contain_sf"/>
</dbReference>
<gene>
    <name evidence="1" type="ORF">TPC1_16185</name>
</gene>
<evidence type="ECO:0008006" key="2">
    <source>
        <dbReference type="Google" id="ProtNLM"/>
    </source>
</evidence>
<dbReference type="InterPro" id="IPR002110">
    <property type="entry name" value="Ankyrin_rpt"/>
</dbReference>
<dbReference type="Gene3D" id="1.25.40.20">
    <property type="entry name" value="Ankyrin repeat-containing domain"/>
    <property type="match status" value="1"/>
</dbReference>
<dbReference type="SUPFAM" id="SSF48403">
    <property type="entry name" value="Ankyrin repeat"/>
    <property type="match status" value="1"/>
</dbReference>
<evidence type="ECO:0000313" key="1">
    <source>
        <dbReference type="EMBL" id="JAP92005.1"/>
    </source>
</evidence>
<dbReference type="AlphaFoldDB" id="A0A146K883"/>
<name>A0A146K883_9EUKA</name>
<organism evidence="1">
    <name type="scientific">Trepomonas sp. PC1</name>
    <dbReference type="NCBI Taxonomy" id="1076344"/>
    <lineage>
        <taxon>Eukaryota</taxon>
        <taxon>Metamonada</taxon>
        <taxon>Diplomonadida</taxon>
        <taxon>Hexamitidae</taxon>
        <taxon>Hexamitinae</taxon>
        <taxon>Trepomonas</taxon>
    </lineage>
</organism>
<dbReference type="EMBL" id="GDID01004601">
    <property type="protein sequence ID" value="JAP92005.1"/>
    <property type="molecule type" value="Transcribed_RNA"/>
</dbReference>
<sequence length="232" mass="26874">NIEWFKAAQENNYAYIIKHLDCEGSHDPRQTNATTHQGYTAIHYAALLNHLETFEVLFSVEAFETTPQEMTILINGLHIKIPAKCTVLTLALIKRSDKIIKFLIKKLQEGQNKNLINMKDENGNGPIWYAINYNFQQIKQLFALNPDINGTNLIDLCLTVKNYNALHSVLDQEQSKEWIIENFWDLVNHLDKDIRYKSRKLMVQVVKKMSKQETEQFFNGQTVGEVFALKSD</sequence>
<dbReference type="Pfam" id="PF12796">
    <property type="entry name" value="Ank_2"/>
    <property type="match status" value="1"/>
</dbReference>